<evidence type="ECO:0000313" key="3">
    <source>
        <dbReference type="EMBL" id="EOS52898.1"/>
    </source>
</evidence>
<keyword evidence="1" id="KW-1133">Transmembrane helix</keyword>
<dbReference type="eggNOG" id="ENOG5032TGS">
    <property type="taxonomic scope" value="Bacteria"/>
</dbReference>
<evidence type="ECO:0000313" key="4">
    <source>
        <dbReference type="Proteomes" id="UP000014204"/>
    </source>
</evidence>
<protein>
    <recommendedName>
        <fullName evidence="2">DUF6680 domain-containing protein</fullName>
    </recommendedName>
</protein>
<feature type="domain" description="DUF6680" evidence="2">
    <location>
        <begin position="3"/>
        <end position="153"/>
    </location>
</feature>
<keyword evidence="1" id="KW-0472">Membrane</keyword>
<evidence type="ECO:0000259" key="2">
    <source>
        <dbReference type="Pfam" id="PF20385"/>
    </source>
</evidence>
<comment type="caution">
    <text evidence="3">The sequence shown here is derived from an EMBL/GenBank/DDBJ whole genome shotgun (WGS) entry which is preliminary data.</text>
</comment>
<evidence type="ECO:0000256" key="1">
    <source>
        <dbReference type="SAM" id="Phobius"/>
    </source>
</evidence>
<gene>
    <name evidence="3" type="ORF">C811_00181</name>
</gene>
<dbReference type="Proteomes" id="UP000014204">
    <property type="component" value="Unassembled WGS sequence"/>
</dbReference>
<dbReference type="InterPro" id="IPR046502">
    <property type="entry name" value="DUF6680"/>
</dbReference>
<dbReference type="RefSeq" id="WP_016308430.1">
    <property type="nucleotide sequence ID" value="NZ_KE159646.1"/>
</dbReference>
<sequence>MLNVVNIIAIIVSPIVAVWVTQRLQVRAEKREDRSKIFRTLMTYRGIDWTNWECVNSLNMIEVVFYDDKDVVSRWKDLLDKYSSGQIELADYSKILTAKDKLLEAMAKSLGYSNQIDWDTIQHPYVPKWISDNNMKQSELLELQLNIGKTLSSVMGQPAAQSDQQSATSEQ</sequence>
<dbReference type="HOGENOM" id="CLU_1607790_0_0_11"/>
<dbReference type="AlphaFoldDB" id="R9L303"/>
<dbReference type="GeneID" id="82189834"/>
<feature type="transmembrane region" description="Helical" evidence="1">
    <location>
        <begin position="6"/>
        <end position="26"/>
    </location>
</feature>
<reference evidence="3 4" key="1">
    <citation type="submission" date="2013-04" db="EMBL/GenBank/DDBJ databases">
        <title>The Genome Sequence of Enterorhabdus caecimuris B7.</title>
        <authorList>
            <consortium name="The Broad Institute Genomics Platform"/>
            <consortium name="The Broad Institute Genome Sequencing Center for Infectious Disease"/>
            <person name="Earl A."/>
            <person name="Xavier R."/>
            <person name="Elson C."/>
            <person name="Duck W."/>
            <person name="Walker B."/>
            <person name="Young S."/>
            <person name="Zeng Q."/>
            <person name="Gargeya S."/>
            <person name="Fitzgerald M."/>
            <person name="Haas B."/>
            <person name="Abouelleil A."/>
            <person name="Allen A.W."/>
            <person name="Alvarado L."/>
            <person name="Arachchi H.M."/>
            <person name="Berlin A.M."/>
            <person name="Chapman S.B."/>
            <person name="Gainer-Dewar J."/>
            <person name="Goldberg J."/>
            <person name="Griggs A."/>
            <person name="Gujja S."/>
            <person name="Hansen M."/>
            <person name="Howarth C."/>
            <person name="Imamovic A."/>
            <person name="Ireland A."/>
            <person name="Larimer J."/>
            <person name="McCowan C."/>
            <person name="Murphy C."/>
            <person name="Pearson M."/>
            <person name="Poon T.W."/>
            <person name="Priest M."/>
            <person name="Roberts A."/>
            <person name="Saif S."/>
            <person name="Shea T."/>
            <person name="Sisk P."/>
            <person name="Sykes S."/>
            <person name="Wortman J."/>
            <person name="Nusbaum C."/>
            <person name="Birren B."/>
        </authorList>
    </citation>
    <scope>NUCLEOTIDE SEQUENCE [LARGE SCALE GENOMIC DNA]</scope>
    <source>
        <strain evidence="3 4">B7</strain>
    </source>
</reference>
<dbReference type="EMBL" id="ASSY01000002">
    <property type="protein sequence ID" value="EOS52898.1"/>
    <property type="molecule type" value="Genomic_DNA"/>
</dbReference>
<keyword evidence="1" id="KW-0812">Transmembrane</keyword>
<name>R9L303_9ACTN</name>
<organism evidence="3 4">
    <name type="scientific">Adlercreutzia caecimuris B7</name>
    <dbReference type="NCBI Taxonomy" id="1235794"/>
    <lineage>
        <taxon>Bacteria</taxon>
        <taxon>Bacillati</taxon>
        <taxon>Actinomycetota</taxon>
        <taxon>Coriobacteriia</taxon>
        <taxon>Eggerthellales</taxon>
        <taxon>Eggerthellaceae</taxon>
        <taxon>Adlercreutzia</taxon>
    </lineage>
</organism>
<dbReference type="Pfam" id="PF20385">
    <property type="entry name" value="DUF6680"/>
    <property type="match status" value="1"/>
</dbReference>
<proteinExistence type="predicted"/>
<keyword evidence="4" id="KW-1185">Reference proteome</keyword>
<accession>R9L303</accession>